<name>A0ACC1SAB2_9APHY</name>
<comment type="caution">
    <text evidence="1">The sequence shown here is derived from an EMBL/GenBank/DDBJ whole genome shotgun (WGS) entry which is preliminary data.</text>
</comment>
<gene>
    <name evidence="1" type="ORF">NM688_g6972</name>
</gene>
<reference evidence="1" key="1">
    <citation type="submission" date="2022-07" db="EMBL/GenBank/DDBJ databases">
        <title>Genome Sequence of Phlebia brevispora.</title>
        <authorList>
            <person name="Buettner E."/>
        </authorList>
    </citation>
    <scope>NUCLEOTIDE SEQUENCE</scope>
    <source>
        <strain evidence="1">MPL23</strain>
    </source>
</reference>
<organism evidence="1 2">
    <name type="scientific">Phlebia brevispora</name>
    <dbReference type="NCBI Taxonomy" id="194682"/>
    <lineage>
        <taxon>Eukaryota</taxon>
        <taxon>Fungi</taxon>
        <taxon>Dikarya</taxon>
        <taxon>Basidiomycota</taxon>
        <taxon>Agaricomycotina</taxon>
        <taxon>Agaricomycetes</taxon>
        <taxon>Polyporales</taxon>
        <taxon>Meruliaceae</taxon>
        <taxon>Phlebia</taxon>
    </lineage>
</organism>
<evidence type="ECO:0000313" key="1">
    <source>
        <dbReference type="EMBL" id="KAJ3535457.1"/>
    </source>
</evidence>
<evidence type="ECO:0000313" key="2">
    <source>
        <dbReference type="Proteomes" id="UP001148662"/>
    </source>
</evidence>
<keyword evidence="2" id="KW-1185">Reference proteome</keyword>
<dbReference type="EMBL" id="JANHOG010001537">
    <property type="protein sequence ID" value="KAJ3535457.1"/>
    <property type="molecule type" value="Genomic_DNA"/>
</dbReference>
<protein>
    <submittedName>
        <fullName evidence="1">Uncharacterized protein</fullName>
    </submittedName>
</protein>
<proteinExistence type="predicted"/>
<accession>A0ACC1SAB2</accession>
<dbReference type="Proteomes" id="UP001148662">
    <property type="component" value="Unassembled WGS sequence"/>
</dbReference>
<sequence length="578" mass="63884">MFWAIFATFFVLCAGSPVLENWWLKVWSGSSLESADAKGPVFYITVYAIITTIRLTDATVWFFILYSGGIHASRVLHKRLLEGVLFANIRFHDTVSRGRVLNRFGKDFEGVDSTLPDNFGRSVMLALSALATFISITVVGGLPFFFVAVAVGALYYNGAKVYSRDTDGSAESVTKSPLYSMYGETIAGVTVVRAFGASSKYLRDMLCRVDTNANPFYWRWGVNRWLSARFDQASSVVVGVIGLLIVITPSISASTAGFALAFAATITNTINFLVRRIVGLEQSMVAVERIKEYAELKPEPPEFIEPRPPASWPTKGEIKCEDLCIRYAPELPDVLHNLNFEIRAGEKVGILGRTGSGKSTLALSFFRFVEPTQGRIVIDGLDICTIGLTDLRSKLTIIPQDPTVLSGTLRSTLDVFNEYEDAEIFEALRRVHLIPPDGAEEDPEIVNANAFRNLDCPVSEGGENFSTGEKQLLCMARAILKRTRVLVMDEATASVDYATDELIGKTIRQEFAQSTILTIAHRLRTVIDYDRVMVLDQGRIAEFDKPSTLLKDSTSMFYSLCNATGKTEFSVLKKMAGV</sequence>